<name>A0A9P6ENA7_9AGAR</name>
<dbReference type="AlphaFoldDB" id="A0A9P6ENA7"/>
<evidence type="ECO:0000256" key="1">
    <source>
        <dbReference type="SAM" id="MobiDB-lite"/>
    </source>
</evidence>
<gene>
    <name evidence="2" type="ORF">CPB83DRAFT_848043</name>
</gene>
<evidence type="ECO:0000313" key="3">
    <source>
        <dbReference type="Proteomes" id="UP000807306"/>
    </source>
</evidence>
<reference evidence="2" key="1">
    <citation type="submission" date="2020-11" db="EMBL/GenBank/DDBJ databases">
        <authorList>
            <consortium name="DOE Joint Genome Institute"/>
            <person name="Ahrendt S."/>
            <person name="Riley R."/>
            <person name="Andreopoulos W."/>
            <person name="Labutti K."/>
            <person name="Pangilinan J."/>
            <person name="Ruiz-Duenas F.J."/>
            <person name="Barrasa J.M."/>
            <person name="Sanchez-Garcia M."/>
            <person name="Camarero S."/>
            <person name="Miyauchi S."/>
            <person name="Serrano A."/>
            <person name="Linde D."/>
            <person name="Babiker R."/>
            <person name="Drula E."/>
            <person name="Ayuso-Fernandez I."/>
            <person name="Pacheco R."/>
            <person name="Padilla G."/>
            <person name="Ferreira P."/>
            <person name="Barriuso J."/>
            <person name="Kellner H."/>
            <person name="Castanera R."/>
            <person name="Alfaro M."/>
            <person name="Ramirez L."/>
            <person name="Pisabarro A.G."/>
            <person name="Kuo A."/>
            <person name="Tritt A."/>
            <person name="Lipzen A."/>
            <person name="He G."/>
            <person name="Yan M."/>
            <person name="Ng V."/>
            <person name="Cullen D."/>
            <person name="Martin F."/>
            <person name="Rosso M.-N."/>
            <person name="Henrissat B."/>
            <person name="Hibbett D."/>
            <person name="Martinez A.T."/>
            <person name="Grigoriev I.V."/>
        </authorList>
    </citation>
    <scope>NUCLEOTIDE SEQUENCE</scope>
    <source>
        <strain evidence="2">CBS 506.95</strain>
    </source>
</reference>
<proteinExistence type="predicted"/>
<dbReference type="EMBL" id="MU157833">
    <property type="protein sequence ID" value="KAF9531927.1"/>
    <property type="molecule type" value="Genomic_DNA"/>
</dbReference>
<feature type="region of interest" description="Disordered" evidence="1">
    <location>
        <begin position="1"/>
        <end position="237"/>
    </location>
</feature>
<feature type="compositionally biased region" description="Basic and acidic residues" evidence="1">
    <location>
        <begin position="227"/>
        <end position="237"/>
    </location>
</feature>
<feature type="compositionally biased region" description="Low complexity" evidence="1">
    <location>
        <begin position="164"/>
        <end position="179"/>
    </location>
</feature>
<feature type="compositionally biased region" description="Basic and acidic residues" evidence="1">
    <location>
        <begin position="193"/>
        <end position="220"/>
    </location>
</feature>
<protein>
    <submittedName>
        <fullName evidence="2">Uncharacterized protein</fullName>
    </submittedName>
</protein>
<comment type="caution">
    <text evidence="2">The sequence shown here is derived from an EMBL/GenBank/DDBJ whole genome shotgun (WGS) entry which is preliminary data.</text>
</comment>
<feature type="compositionally biased region" description="Polar residues" evidence="1">
    <location>
        <begin position="58"/>
        <end position="71"/>
    </location>
</feature>
<keyword evidence="3" id="KW-1185">Reference proteome</keyword>
<feature type="compositionally biased region" description="Polar residues" evidence="1">
    <location>
        <begin position="81"/>
        <end position="100"/>
    </location>
</feature>
<accession>A0A9P6ENA7</accession>
<feature type="compositionally biased region" description="Polar residues" evidence="1">
    <location>
        <begin position="1"/>
        <end position="16"/>
    </location>
</feature>
<organism evidence="2 3">
    <name type="scientific">Crepidotus variabilis</name>
    <dbReference type="NCBI Taxonomy" id="179855"/>
    <lineage>
        <taxon>Eukaryota</taxon>
        <taxon>Fungi</taxon>
        <taxon>Dikarya</taxon>
        <taxon>Basidiomycota</taxon>
        <taxon>Agaricomycotina</taxon>
        <taxon>Agaricomycetes</taxon>
        <taxon>Agaricomycetidae</taxon>
        <taxon>Agaricales</taxon>
        <taxon>Agaricineae</taxon>
        <taxon>Crepidotaceae</taxon>
        <taxon>Crepidotus</taxon>
    </lineage>
</organism>
<evidence type="ECO:0000313" key="2">
    <source>
        <dbReference type="EMBL" id="KAF9531927.1"/>
    </source>
</evidence>
<feature type="compositionally biased region" description="Polar residues" evidence="1">
    <location>
        <begin position="180"/>
        <end position="192"/>
    </location>
</feature>
<sequence length="237" mass="25031">MNFSNNNEQTGRTAGSESRYDEAQGFRAANPVEGMYGSEQPSNAGGGMDRMGDMTYPQGGQRSTGFDNNQQGPGGEFGVSSLGQTGARSFGTGSTGQEQTGFERAAHTAFEGVPSTARNMNTGHAAGLDNLSGERSGLDNLSDRSGLKSGSGPAGGQFDDDFKSSSFGGSNRSGFNSGNQLNSNEFSASDRNLGSREFERGRDQDKVLHEQVSDLKRDIENTGSNKDYQKGPRDGSF</sequence>
<dbReference type="Proteomes" id="UP000807306">
    <property type="component" value="Unassembled WGS sequence"/>
</dbReference>